<evidence type="ECO:0000256" key="3">
    <source>
        <dbReference type="PROSITE-ProRule" id="PRU01282"/>
    </source>
</evidence>
<dbReference type="PANTHER" id="PTHR30041:SF4">
    <property type="entry name" value="ARSENATE REDUCTASE"/>
    <property type="match status" value="1"/>
</dbReference>
<dbReference type="PANTHER" id="PTHR30041">
    <property type="entry name" value="ARSENATE REDUCTASE"/>
    <property type="match status" value="1"/>
</dbReference>
<dbReference type="STRING" id="173990.SAMN05660691_03755"/>
<gene>
    <name evidence="5" type="ORF">SAMN05660691_03755</name>
</gene>
<protein>
    <recommendedName>
        <fullName evidence="4">Arsenate reductase</fullName>
        <ecNumber evidence="4">1.20.4.1</ecNumber>
    </recommendedName>
</protein>
<accession>A0A1H6N833</accession>
<evidence type="ECO:0000256" key="2">
    <source>
        <dbReference type="ARBA" id="ARBA00023002"/>
    </source>
</evidence>
<dbReference type="AlphaFoldDB" id="A0A1H6N833"/>
<dbReference type="EC" id="1.20.4.1" evidence="4"/>
<dbReference type="InterPro" id="IPR006660">
    <property type="entry name" value="Arsenate_reductase-like"/>
</dbReference>
<organism evidence="5 6">
    <name type="scientific">Rheinheimera pacifica</name>
    <dbReference type="NCBI Taxonomy" id="173990"/>
    <lineage>
        <taxon>Bacteria</taxon>
        <taxon>Pseudomonadati</taxon>
        <taxon>Pseudomonadota</taxon>
        <taxon>Gammaproteobacteria</taxon>
        <taxon>Chromatiales</taxon>
        <taxon>Chromatiaceae</taxon>
        <taxon>Rheinheimera</taxon>
    </lineage>
</organism>
<comment type="similarity">
    <text evidence="1 3 4">Belongs to the ArsC family.</text>
</comment>
<dbReference type="CDD" id="cd03034">
    <property type="entry name" value="ArsC_ArsC"/>
    <property type="match status" value="1"/>
</dbReference>
<proteinExistence type="inferred from homology"/>
<dbReference type="GO" id="GO:0008794">
    <property type="term" value="F:arsenate reductase (glutaredoxin) activity"/>
    <property type="evidence" value="ECO:0007669"/>
    <property type="project" value="UniProtKB-UniRule"/>
</dbReference>
<dbReference type="Gene3D" id="3.40.30.10">
    <property type="entry name" value="Glutaredoxin"/>
    <property type="match status" value="1"/>
</dbReference>
<evidence type="ECO:0000256" key="1">
    <source>
        <dbReference type="ARBA" id="ARBA00007198"/>
    </source>
</evidence>
<dbReference type="InterPro" id="IPR006659">
    <property type="entry name" value="Arsenate_reductase"/>
</dbReference>
<dbReference type="RefSeq" id="WP_092796545.1">
    <property type="nucleotide sequence ID" value="NZ_FNXF01000020.1"/>
</dbReference>
<keyword evidence="6" id="KW-1185">Reference proteome</keyword>
<sequence length="115" mass="12828">MIKILHNPRCSKSREALALLQQQAQPVEVVEYLKNPLTANELTTLLGMLGIPARQLLRSKEDEYKQLGLDNMALSEQQLIEAMVQQPKLMERPVIINGNKAVIGRPASNILSLLS</sequence>
<dbReference type="Proteomes" id="UP000199371">
    <property type="component" value="Unassembled WGS sequence"/>
</dbReference>
<dbReference type="PROSITE" id="PS51353">
    <property type="entry name" value="ARSC"/>
    <property type="match status" value="1"/>
</dbReference>
<comment type="catalytic activity">
    <reaction evidence="4">
        <text>[glutaredoxin]-dithiol + arsenate + glutathione + H(+) = glutathionyl-S-S-[glutaredoxin] + arsenite + H2O</text>
        <dbReference type="Rhea" id="RHEA:22016"/>
        <dbReference type="Rhea" id="RHEA-COMP:10729"/>
        <dbReference type="Rhea" id="RHEA-COMP:17668"/>
        <dbReference type="ChEBI" id="CHEBI:15377"/>
        <dbReference type="ChEBI" id="CHEBI:15378"/>
        <dbReference type="ChEBI" id="CHEBI:29242"/>
        <dbReference type="ChEBI" id="CHEBI:29950"/>
        <dbReference type="ChEBI" id="CHEBI:48597"/>
        <dbReference type="ChEBI" id="CHEBI:57925"/>
        <dbReference type="ChEBI" id="CHEBI:146199"/>
        <dbReference type="EC" id="1.20.4.1"/>
    </reaction>
</comment>
<dbReference type="OrthoDB" id="9790554at2"/>
<dbReference type="NCBIfam" id="TIGR00014">
    <property type="entry name" value="arsC"/>
    <property type="match status" value="1"/>
</dbReference>
<evidence type="ECO:0000256" key="4">
    <source>
        <dbReference type="RuleBase" id="RU362029"/>
    </source>
</evidence>
<dbReference type="EMBL" id="FNXF01000020">
    <property type="protein sequence ID" value="SEI10918.1"/>
    <property type="molecule type" value="Genomic_DNA"/>
</dbReference>
<dbReference type="SUPFAM" id="SSF52833">
    <property type="entry name" value="Thioredoxin-like"/>
    <property type="match status" value="1"/>
</dbReference>
<reference evidence="6" key="1">
    <citation type="submission" date="2016-10" db="EMBL/GenBank/DDBJ databases">
        <authorList>
            <person name="Varghese N."/>
            <person name="Submissions S."/>
        </authorList>
    </citation>
    <scope>NUCLEOTIDE SEQUENCE [LARGE SCALE GENOMIC DNA]</scope>
    <source>
        <strain evidence="6">DSM 17616</strain>
    </source>
</reference>
<evidence type="ECO:0000313" key="5">
    <source>
        <dbReference type="EMBL" id="SEI10918.1"/>
    </source>
</evidence>
<keyword evidence="2 4" id="KW-0560">Oxidoreductase</keyword>
<dbReference type="Pfam" id="PF03960">
    <property type="entry name" value="ArsC"/>
    <property type="match status" value="1"/>
</dbReference>
<name>A0A1H6N833_9GAMM</name>
<evidence type="ECO:0000313" key="6">
    <source>
        <dbReference type="Proteomes" id="UP000199371"/>
    </source>
</evidence>
<dbReference type="InterPro" id="IPR036249">
    <property type="entry name" value="Thioredoxin-like_sf"/>
</dbReference>